<sequence length="53" mass="5682">MVRINPNSSAHSGELDHCNLTIGQEQGRTDNSLSPRAIGDHGARVLAQTQKSL</sequence>
<feature type="region of interest" description="Disordered" evidence="1">
    <location>
        <begin position="1"/>
        <end position="40"/>
    </location>
</feature>
<proteinExistence type="predicted"/>
<evidence type="ECO:0000313" key="3">
    <source>
        <dbReference type="Proteomes" id="UP001162483"/>
    </source>
</evidence>
<comment type="caution">
    <text evidence="2">The sequence shown here is derived from an EMBL/GenBank/DDBJ whole genome shotgun (WGS) entry which is preliminary data.</text>
</comment>
<dbReference type="EMBL" id="CATNWA010019629">
    <property type="protein sequence ID" value="CAI9614215.1"/>
    <property type="molecule type" value="Genomic_DNA"/>
</dbReference>
<protein>
    <submittedName>
        <fullName evidence="2">Uncharacterized protein</fullName>
    </submittedName>
</protein>
<reference evidence="2" key="1">
    <citation type="submission" date="2023-05" db="EMBL/GenBank/DDBJ databases">
        <authorList>
            <person name="Stuckert A."/>
        </authorList>
    </citation>
    <scope>NUCLEOTIDE SEQUENCE</scope>
</reference>
<evidence type="ECO:0000256" key="1">
    <source>
        <dbReference type="SAM" id="MobiDB-lite"/>
    </source>
</evidence>
<feature type="compositionally biased region" description="Polar residues" evidence="1">
    <location>
        <begin position="21"/>
        <end position="34"/>
    </location>
</feature>
<name>A0ABN9GXL9_9NEOB</name>
<evidence type="ECO:0000313" key="2">
    <source>
        <dbReference type="EMBL" id="CAI9614215.1"/>
    </source>
</evidence>
<dbReference type="Proteomes" id="UP001162483">
    <property type="component" value="Unassembled WGS sequence"/>
</dbReference>
<feature type="compositionally biased region" description="Polar residues" evidence="1">
    <location>
        <begin position="1"/>
        <end position="11"/>
    </location>
</feature>
<organism evidence="2 3">
    <name type="scientific">Staurois parvus</name>
    <dbReference type="NCBI Taxonomy" id="386267"/>
    <lineage>
        <taxon>Eukaryota</taxon>
        <taxon>Metazoa</taxon>
        <taxon>Chordata</taxon>
        <taxon>Craniata</taxon>
        <taxon>Vertebrata</taxon>
        <taxon>Euteleostomi</taxon>
        <taxon>Amphibia</taxon>
        <taxon>Batrachia</taxon>
        <taxon>Anura</taxon>
        <taxon>Neobatrachia</taxon>
        <taxon>Ranoidea</taxon>
        <taxon>Ranidae</taxon>
        <taxon>Staurois</taxon>
    </lineage>
</organism>
<keyword evidence="3" id="KW-1185">Reference proteome</keyword>
<accession>A0ABN9GXL9</accession>
<gene>
    <name evidence="2" type="ORF">SPARVUS_LOCUS15016692</name>
</gene>